<reference evidence="1 2" key="3">
    <citation type="journal article" date="2022" name="Microbiol. Spectr.">
        <title>Folding features and dynamics of 3D genome architecture in plant fungal pathogens.</title>
        <authorList>
            <person name="Xia C."/>
        </authorList>
    </citation>
    <scope>NUCLEOTIDE SEQUENCE [LARGE SCALE GENOMIC DNA]</scope>
    <source>
        <strain evidence="1 2">93-210</strain>
    </source>
</reference>
<evidence type="ECO:0000313" key="2">
    <source>
        <dbReference type="Proteomes" id="UP001060170"/>
    </source>
</evidence>
<protein>
    <submittedName>
        <fullName evidence="1">Uncharacterized protein</fullName>
    </submittedName>
</protein>
<name>A0ACC0DZT2_9BASI</name>
<reference evidence="2" key="2">
    <citation type="journal article" date="2018" name="Mol. Plant Microbe Interact.">
        <title>Genome sequence resources for the wheat stripe rust pathogen (Puccinia striiformis f. sp. tritici) and the barley stripe rust pathogen (Puccinia striiformis f. sp. hordei).</title>
        <authorList>
            <person name="Xia C."/>
            <person name="Wang M."/>
            <person name="Yin C."/>
            <person name="Cornejo O.E."/>
            <person name="Hulbert S.H."/>
            <person name="Chen X."/>
        </authorList>
    </citation>
    <scope>NUCLEOTIDE SEQUENCE [LARGE SCALE GENOMIC DNA]</scope>
    <source>
        <strain evidence="2">93-210</strain>
    </source>
</reference>
<comment type="caution">
    <text evidence="1">The sequence shown here is derived from an EMBL/GenBank/DDBJ whole genome shotgun (WGS) entry which is preliminary data.</text>
</comment>
<reference evidence="2" key="1">
    <citation type="journal article" date="2018" name="BMC Genomics">
        <title>Genomic insights into host adaptation between the wheat stripe rust pathogen (Puccinia striiformis f. sp. tritici) and the barley stripe rust pathogen (Puccinia striiformis f. sp. hordei).</title>
        <authorList>
            <person name="Xia C."/>
            <person name="Wang M."/>
            <person name="Yin C."/>
            <person name="Cornejo O.E."/>
            <person name="Hulbert S.H."/>
            <person name="Chen X."/>
        </authorList>
    </citation>
    <scope>NUCLEOTIDE SEQUENCE [LARGE SCALE GENOMIC DNA]</scope>
    <source>
        <strain evidence="2">93-210</strain>
    </source>
</reference>
<keyword evidence="2" id="KW-1185">Reference proteome</keyword>
<evidence type="ECO:0000313" key="1">
    <source>
        <dbReference type="EMBL" id="KAI7942171.1"/>
    </source>
</evidence>
<organism evidence="1 2">
    <name type="scientific">Puccinia striiformis f. sp. tritici</name>
    <dbReference type="NCBI Taxonomy" id="168172"/>
    <lineage>
        <taxon>Eukaryota</taxon>
        <taxon>Fungi</taxon>
        <taxon>Dikarya</taxon>
        <taxon>Basidiomycota</taxon>
        <taxon>Pucciniomycotina</taxon>
        <taxon>Pucciniomycetes</taxon>
        <taxon>Pucciniales</taxon>
        <taxon>Pucciniaceae</taxon>
        <taxon>Puccinia</taxon>
    </lineage>
</organism>
<dbReference type="EMBL" id="CM045876">
    <property type="protein sequence ID" value="KAI7942171.1"/>
    <property type="molecule type" value="Genomic_DNA"/>
</dbReference>
<gene>
    <name evidence="1" type="ORF">MJO28_012198</name>
</gene>
<proteinExistence type="predicted"/>
<accession>A0ACC0DZT2</accession>
<dbReference type="Proteomes" id="UP001060170">
    <property type="component" value="Chromosome 12"/>
</dbReference>
<feature type="non-terminal residue" evidence="1">
    <location>
        <position position="1"/>
    </location>
</feature>
<sequence length="93" mass="10620">SLRDALPARYRRGRLVFSRRILAFTPKPPPVVQESGTAIFAGFLPSISMPLQDYWHNHRPSSANHKELASTRVEETSRHLGLHRRGPVYIFTV</sequence>